<evidence type="ECO:0000256" key="1">
    <source>
        <dbReference type="ARBA" id="ARBA00004141"/>
    </source>
</evidence>
<dbReference type="InterPro" id="IPR050524">
    <property type="entry name" value="APC_YAT"/>
</dbReference>
<dbReference type="EMBL" id="JAWIZZ010000022">
    <property type="protein sequence ID" value="KAK5782012.1"/>
    <property type="molecule type" value="Genomic_DNA"/>
</dbReference>
<reference evidence="11" key="1">
    <citation type="submission" date="2023-07" db="EMBL/GenBank/DDBJ databases">
        <title>A draft genome of Kazachstania heterogenica Y-27499.</title>
        <authorList>
            <person name="Donic C."/>
            <person name="Kralova J.S."/>
            <person name="Fidel L."/>
            <person name="Ben-Dor S."/>
            <person name="Jung S."/>
        </authorList>
    </citation>
    <scope>NUCLEOTIDE SEQUENCE [LARGE SCALE GENOMIC DNA]</scope>
    <source>
        <strain evidence="11">Y27499</strain>
    </source>
</reference>
<proteinExistence type="inferred from homology"/>
<evidence type="ECO:0000256" key="4">
    <source>
        <dbReference type="ARBA" id="ARBA00022692"/>
    </source>
</evidence>
<accession>A0AAN8A848</accession>
<dbReference type="Pfam" id="PF00324">
    <property type="entry name" value="AA_permease"/>
    <property type="match status" value="1"/>
</dbReference>
<evidence type="ECO:0000259" key="9">
    <source>
        <dbReference type="Pfam" id="PF00324"/>
    </source>
</evidence>
<name>A0AAN8A848_9SACH</name>
<keyword evidence="5" id="KW-0029">Amino-acid transport</keyword>
<feature type="domain" description="Amino acid permease/ SLC12A" evidence="9">
    <location>
        <begin position="71"/>
        <end position="544"/>
    </location>
</feature>
<dbReference type="FunFam" id="1.20.1740.10:FF:000006">
    <property type="entry name" value="General amino acid permease"/>
    <property type="match status" value="1"/>
</dbReference>
<keyword evidence="11" id="KW-1185">Reference proteome</keyword>
<dbReference type="AlphaFoldDB" id="A0AAN8A848"/>
<gene>
    <name evidence="10" type="ORF">RI543_000498</name>
</gene>
<keyword evidence="7 8" id="KW-0472">Membrane</keyword>
<feature type="transmembrane region" description="Helical" evidence="8">
    <location>
        <begin position="515"/>
        <end position="535"/>
    </location>
</feature>
<dbReference type="InterPro" id="IPR004841">
    <property type="entry name" value="AA-permease/SLC12A_dom"/>
</dbReference>
<protein>
    <recommendedName>
        <fullName evidence="9">Amino acid permease/ SLC12A domain-containing protein</fullName>
    </recommendedName>
</protein>
<dbReference type="Proteomes" id="UP001306508">
    <property type="component" value="Unassembled WGS sequence"/>
</dbReference>
<evidence type="ECO:0000256" key="7">
    <source>
        <dbReference type="ARBA" id="ARBA00023136"/>
    </source>
</evidence>
<feature type="transmembrane region" description="Helical" evidence="8">
    <location>
        <begin position="365"/>
        <end position="384"/>
    </location>
</feature>
<feature type="transmembrane region" description="Helical" evidence="8">
    <location>
        <begin position="308"/>
        <end position="328"/>
    </location>
</feature>
<keyword evidence="6 8" id="KW-1133">Transmembrane helix</keyword>
<dbReference type="Gene3D" id="1.20.1740.10">
    <property type="entry name" value="Amino acid/polyamine transporter I"/>
    <property type="match status" value="1"/>
</dbReference>
<feature type="transmembrane region" description="Helical" evidence="8">
    <location>
        <begin position="186"/>
        <end position="206"/>
    </location>
</feature>
<evidence type="ECO:0000256" key="6">
    <source>
        <dbReference type="ARBA" id="ARBA00022989"/>
    </source>
</evidence>
<evidence type="ECO:0000313" key="11">
    <source>
        <dbReference type="Proteomes" id="UP001306508"/>
    </source>
</evidence>
<keyword evidence="4 8" id="KW-0812">Transmembrane</keyword>
<evidence type="ECO:0000313" key="10">
    <source>
        <dbReference type="EMBL" id="KAK5782012.1"/>
    </source>
</evidence>
<dbReference type="PIRSF" id="PIRSF006060">
    <property type="entry name" value="AA_transporter"/>
    <property type="match status" value="1"/>
</dbReference>
<comment type="subcellular location">
    <subcellularLocation>
        <location evidence="1">Membrane</location>
        <topology evidence="1">Multi-pass membrane protein</topology>
    </subcellularLocation>
</comment>
<feature type="transmembrane region" description="Helical" evidence="8">
    <location>
        <begin position="481"/>
        <end position="503"/>
    </location>
</feature>
<feature type="transmembrane region" description="Helical" evidence="8">
    <location>
        <begin position="74"/>
        <end position="107"/>
    </location>
</feature>
<dbReference type="PANTHER" id="PTHR43341">
    <property type="entry name" value="AMINO ACID PERMEASE"/>
    <property type="match status" value="1"/>
</dbReference>
<feature type="transmembrane region" description="Helical" evidence="8">
    <location>
        <begin position="156"/>
        <end position="179"/>
    </location>
</feature>
<dbReference type="PANTHER" id="PTHR43341:SF36">
    <property type="entry name" value="PROLINE-SPECIFIC PERMEASE"/>
    <property type="match status" value="1"/>
</dbReference>
<feature type="transmembrane region" description="Helical" evidence="8">
    <location>
        <begin position="405"/>
        <end position="427"/>
    </location>
</feature>
<dbReference type="GO" id="GO:0015171">
    <property type="term" value="F:amino acid transmembrane transporter activity"/>
    <property type="evidence" value="ECO:0007669"/>
    <property type="project" value="TreeGrafter"/>
</dbReference>
<evidence type="ECO:0000256" key="8">
    <source>
        <dbReference type="SAM" id="Phobius"/>
    </source>
</evidence>
<evidence type="ECO:0000256" key="3">
    <source>
        <dbReference type="ARBA" id="ARBA00022448"/>
    </source>
</evidence>
<comment type="caution">
    <text evidence="10">The sequence shown here is derived from an EMBL/GenBank/DDBJ whole genome shotgun (WGS) entry which is preliminary data.</text>
</comment>
<sequence>MTTKRNNPLNVEKSNGTVEGLEEKIFFKDDKHINFIDIEAHRSTQSIPFDADEIELVEREGKLQQGLKSRHIQLIALGGGIGTGLFVGTSSTLATCGPAGLVISYIIISTVIYPVMNAFGEMVCYLPGNGNDSAGSAAYLVGKYVDSSLGFATAWNYYYCLIILTAAECTAASGVIEYWTTAVPKGVWILIFLLVIILLNCSPVKYYGESEFWFASIKVLCIIGLIILSFILFWGGGPNHDRVGFRYWIHPGPFVYHITTGSFGRFLDVYTGIIKGGFAFILGPELVAVTSSECEDQRANIAKASRRFVWRLMCFYVLGALSISVIVASNDPVLENALVQGKPGAGSSPFVIGIQNFGIQVLPHIINFCILTSAWSAGNAFMFASTRSLLTMAKNGQAPQILGHINRFGVPYMALALSSAIGCLAFLNSTASTADVFNWFSNISTIAGFIGWLCSCIAYIRFRKAIEYNGLLERLPYRGALMPYSVYYSLFVVALVTLTNGYATFIPKYWRVADFIAAYINLPIFITLWFGHKIWTRTFFKRWWKPVEVIDVTTGLEEIEEKTRELDEARVYPTTIWGKIVDAIL</sequence>
<evidence type="ECO:0000256" key="2">
    <source>
        <dbReference type="ARBA" id="ARBA00006983"/>
    </source>
</evidence>
<evidence type="ECO:0000256" key="5">
    <source>
        <dbReference type="ARBA" id="ARBA00022970"/>
    </source>
</evidence>
<dbReference type="GO" id="GO:0016020">
    <property type="term" value="C:membrane"/>
    <property type="evidence" value="ECO:0007669"/>
    <property type="project" value="UniProtKB-SubCell"/>
</dbReference>
<keyword evidence="3" id="KW-0813">Transport</keyword>
<comment type="similarity">
    <text evidence="2">Belongs to the amino acid-polyamine-organocation (APC) superfamily. YAT (TC 2.A.3.10) family.</text>
</comment>
<organism evidence="10 11">
    <name type="scientific">Arxiozyma heterogenica</name>
    <dbReference type="NCBI Taxonomy" id="278026"/>
    <lineage>
        <taxon>Eukaryota</taxon>
        <taxon>Fungi</taxon>
        <taxon>Dikarya</taxon>
        <taxon>Ascomycota</taxon>
        <taxon>Saccharomycotina</taxon>
        <taxon>Saccharomycetes</taxon>
        <taxon>Saccharomycetales</taxon>
        <taxon>Saccharomycetaceae</taxon>
        <taxon>Arxiozyma</taxon>
    </lineage>
</organism>
<feature type="transmembrane region" description="Helical" evidence="8">
    <location>
        <begin position="439"/>
        <end position="460"/>
    </location>
</feature>
<feature type="transmembrane region" description="Helical" evidence="8">
    <location>
        <begin position="212"/>
        <end position="236"/>
    </location>
</feature>